<dbReference type="AlphaFoldDB" id="A0A4Q0T3I3"/>
<dbReference type="GO" id="GO:0090313">
    <property type="term" value="P:regulation of protein targeting to membrane"/>
    <property type="evidence" value="ECO:0007669"/>
    <property type="project" value="TreeGrafter"/>
</dbReference>
<evidence type="ECO:0000313" key="2">
    <source>
        <dbReference type="EMBL" id="RXH57040.1"/>
    </source>
</evidence>
<dbReference type="GO" id="GO:0005886">
    <property type="term" value="C:plasma membrane"/>
    <property type="evidence" value="ECO:0007669"/>
    <property type="project" value="TreeGrafter"/>
</dbReference>
<dbReference type="Proteomes" id="UP000289437">
    <property type="component" value="Unassembled WGS sequence"/>
</dbReference>
<evidence type="ECO:0000313" key="3">
    <source>
        <dbReference type="Proteomes" id="UP000289437"/>
    </source>
</evidence>
<evidence type="ECO:0000256" key="1">
    <source>
        <dbReference type="SAM" id="Phobius"/>
    </source>
</evidence>
<evidence type="ECO:0008006" key="4">
    <source>
        <dbReference type="Google" id="ProtNLM"/>
    </source>
</evidence>
<comment type="caution">
    <text evidence="2">The sequence shown here is derived from an EMBL/GenBank/DDBJ whole genome shotgun (WGS) entry which is preliminary data.</text>
</comment>
<sequence length="535" mass="58114">MEGSEGGRHRSRVWRWIGIVVIVVLAVVAGLATTATIMLKRAQPILKGRVVQTLQTHFNSRIELDDFNVSVMRGLEVSGRGLRIFAPEDVVEAGATAPIFTVGQFSFRADVLGLFKHPTHVHTVHVSGLEIRIPPRQMRKAGVEQKPKRKIEMDADEIICTDSRVLIESSKPGKDPKDFELKQIVLRNVGRGTPLNYDATLVNAIPKGDIQAKGTFGPWNPESPGDSSITGTYRFDHADLNTIKGIGGTLSSAGQFGGQLNRIEVSGTTQTPNFSLDSANHPMPLSTKFKATVDGTSGDTYLQPVEAKLGRSSFTCSGSVVNVRGQGHIIDLDVDVPQGRLEDFLSLAVKTTPVVMTAQLGMKTKLHIRPGKESVAQKISMQGHFTMAAIHFTNPETQDKVDEMSERAQGHPDLAKAGADDVRSHMTGRFVMDDGRLRVDDLNYQLPGATVNLVGVYSLDGQQFEFAGKVTTQAKVSQMVKKGWKSALLKLADPFFTKDGAGAVVPVKISGTKSAPKFGLDFGGKTEKSLEERHR</sequence>
<keyword evidence="1" id="KW-0812">Transmembrane</keyword>
<proteinExistence type="predicted"/>
<dbReference type="PANTHER" id="PTHR30441">
    <property type="entry name" value="DUF748 DOMAIN-CONTAINING PROTEIN"/>
    <property type="match status" value="1"/>
</dbReference>
<dbReference type="EMBL" id="RDSM01000001">
    <property type="protein sequence ID" value="RXH57040.1"/>
    <property type="molecule type" value="Genomic_DNA"/>
</dbReference>
<gene>
    <name evidence="2" type="ORF">GRAN_0350</name>
</gene>
<reference evidence="3" key="2">
    <citation type="submission" date="2019-02" db="EMBL/GenBank/DDBJ databases">
        <title>Granulicella sibirica sp. nov., a psychrotolerant acidobacterium isolated from an organic soil layer in forested tundra, West Siberia.</title>
        <authorList>
            <person name="Oshkin I.Y."/>
            <person name="Kulichevskaya I.S."/>
            <person name="Rijpstra W.I.C."/>
            <person name="Sinninghe Damste J.S."/>
            <person name="Rakitin A.L."/>
            <person name="Ravin N.V."/>
            <person name="Dedysh S.N."/>
        </authorList>
    </citation>
    <scope>NUCLEOTIDE SEQUENCE [LARGE SCALE GENOMIC DNA]</scope>
    <source>
        <strain evidence="3">AF10</strain>
    </source>
</reference>
<dbReference type="PANTHER" id="PTHR30441:SF8">
    <property type="entry name" value="DUF748 DOMAIN-CONTAINING PROTEIN"/>
    <property type="match status" value="1"/>
</dbReference>
<keyword evidence="1" id="KW-0472">Membrane</keyword>
<accession>A0A4Q0T3I3</accession>
<organism evidence="2 3">
    <name type="scientific">Granulicella sibirica</name>
    <dbReference type="NCBI Taxonomy" id="2479048"/>
    <lineage>
        <taxon>Bacteria</taxon>
        <taxon>Pseudomonadati</taxon>
        <taxon>Acidobacteriota</taxon>
        <taxon>Terriglobia</taxon>
        <taxon>Terriglobales</taxon>
        <taxon>Acidobacteriaceae</taxon>
        <taxon>Granulicella</taxon>
    </lineage>
</organism>
<name>A0A4Q0T3I3_9BACT</name>
<reference evidence="2 3" key="1">
    <citation type="submission" date="2018-11" db="EMBL/GenBank/DDBJ databases">
        <authorList>
            <person name="Mardanov A.V."/>
            <person name="Ravin N.V."/>
            <person name="Dedysh S.N."/>
        </authorList>
    </citation>
    <scope>NUCLEOTIDE SEQUENCE [LARGE SCALE GENOMIC DNA]</scope>
    <source>
        <strain evidence="2 3">AF10</strain>
    </source>
</reference>
<keyword evidence="3" id="KW-1185">Reference proteome</keyword>
<protein>
    <recommendedName>
        <fullName evidence="4">AsmA-like C-terminal domain-containing protein</fullName>
    </recommendedName>
</protein>
<feature type="transmembrane region" description="Helical" evidence="1">
    <location>
        <begin position="16"/>
        <end position="39"/>
    </location>
</feature>
<dbReference type="InterPro" id="IPR052894">
    <property type="entry name" value="AsmA-related"/>
</dbReference>
<keyword evidence="1" id="KW-1133">Transmembrane helix</keyword>